<evidence type="ECO:0000256" key="2">
    <source>
        <dbReference type="SAM" id="Phobius"/>
    </source>
</evidence>
<name>A0A514BUL8_9GAMM</name>
<keyword evidence="4" id="KW-1185">Reference proteome</keyword>
<feature type="region of interest" description="Disordered" evidence="1">
    <location>
        <begin position="30"/>
        <end position="69"/>
    </location>
</feature>
<reference evidence="3 4" key="1">
    <citation type="submission" date="2019-06" db="EMBL/GenBank/DDBJ databases">
        <title>Lysobacter alkalisoli sp. nov. isolated from saline-alkali soil.</title>
        <authorList>
            <person name="Sun J.-Q."/>
            <person name="Xu L."/>
        </authorList>
    </citation>
    <scope>NUCLEOTIDE SEQUENCE [LARGE SCALE GENOMIC DNA]</scope>
    <source>
        <strain evidence="3 4">SJ-36</strain>
    </source>
</reference>
<feature type="transmembrane region" description="Helical" evidence="2">
    <location>
        <begin position="7"/>
        <end position="26"/>
    </location>
</feature>
<proteinExistence type="predicted"/>
<keyword evidence="2" id="KW-1133">Transmembrane helix</keyword>
<keyword evidence="2" id="KW-0472">Membrane</keyword>
<evidence type="ECO:0008006" key="5">
    <source>
        <dbReference type="Google" id="ProtNLM"/>
    </source>
</evidence>
<organism evidence="3 4">
    <name type="scientific">Marilutibacter alkalisoli</name>
    <dbReference type="NCBI Taxonomy" id="2591633"/>
    <lineage>
        <taxon>Bacteria</taxon>
        <taxon>Pseudomonadati</taxon>
        <taxon>Pseudomonadota</taxon>
        <taxon>Gammaproteobacteria</taxon>
        <taxon>Lysobacterales</taxon>
        <taxon>Lysobacteraceae</taxon>
        <taxon>Marilutibacter</taxon>
    </lineage>
</organism>
<dbReference type="Gene3D" id="1.25.10.10">
    <property type="entry name" value="Leucine-rich Repeat Variant"/>
    <property type="match status" value="1"/>
</dbReference>
<dbReference type="Proteomes" id="UP000317199">
    <property type="component" value="Chromosome"/>
</dbReference>
<dbReference type="KEGG" id="lyj:FKV23_14155"/>
<gene>
    <name evidence="3" type="ORF">FKV23_14155</name>
</gene>
<accession>A0A514BUL8</accession>
<dbReference type="RefSeq" id="WP_141624436.1">
    <property type="nucleotide sequence ID" value="NZ_CP041242.1"/>
</dbReference>
<evidence type="ECO:0000256" key="1">
    <source>
        <dbReference type="SAM" id="MobiDB-lite"/>
    </source>
</evidence>
<keyword evidence="2" id="KW-0812">Transmembrane</keyword>
<dbReference type="InterPro" id="IPR011989">
    <property type="entry name" value="ARM-like"/>
</dbReference>
<dbReference type="EMBL" id="CP041242">
    <property type="protein sequence ID" value="QDH71104.1"/>
    <property type="molecule type" value="Genomic_DNA"/>
</dbReference>
<evidence type="ECO:0000313" key="3">
    <source>
        <dbReference type="EMBL" id="QDH71104.1"/>
    </source>
</evidence>
<dbReference type="SUPFAM" id="SSF48371">
    <property type="entry name" value="ARM repeat"/>
    <property type="match status" value="1"/>
</dbReference>
<dbReference type="OrthoDB" id="6021902at2"/>
<protein>
    <recommendedName>
        <fullName evidence="5">HEAT repeat domain-containing protein</fullName>
    </recommendedName>
</protein>
<sequence length="305" mass="32733">MIRLRTGIAIFGAIVIGGAMLAWSSISRRDDAPSPQMAEKPGPRAAGTMPDSRNRILPPGSRTVSDDLDGEVGRALRDPAYLQKLLAMYASETDLDTKGALLAVLHGAANGNEEILRFALGLSDSADPARRQDGLALLEAYPLDNAEVRELLTRQISEENDPAMLGRLVGMLQAAVVPIEDAAPVAEQLTRLRQHPDPEVRAASLMQSVSWDKGGNLEDILHQAILDSAPQVRQAAIGGVTAAGVRSDRLKDALLEIAANPGSGDDERFAAVLALQDFPLDRAEYAIYLQAARMDTHDDQDGHDH</sequence>
<dbReference type="InterPro" id="IPR016024">
    <property type="entry name" value="ARM-type_fold"/>
</dbReference>
<dbReference type="AlphaFoldDB" id="A0A514BUL8"/>
<evidence type="ECO:0000313" key="4">
    <source>
        <dbReference type="Proteomes" id="UP000317199"/>
    </source>
</evidence>